<evidence type="ECO:0000313" key="1">
    <source>
        <dbReference type="EMBL" id="MEO1759678.1"/>
    </source>
</evidence>
<sequence length="111" mass="12408">MSFHTQVWVYPFDGEPLNVAGSRDRIVSFIDEHALSHDVLKHLTEACQSALPTSTLFYLDSWSIIALFTKLAQCLPNASFAVKGAGEEPRDIWSREYENGAVTFEAGPFQD</sequence>
<name>A0ABV0EA21_9BURK</name>
<reference evidence="1 2" key="1">
    <citation type="submission" date="2024-01" db="EMBL/GenBank/DDBJ databases">
        <title>The diversity of rhizobia nodulating Mimosa spp. in eleven states of Brazil covering several biomes is determined by host plant, location, and edaphic factors.</title>
        <authorList>
            <person name="Rouws L."/>
            <person name="Barauna A."/>
            <person name="Beukes C."/>
            <person name="De Faria S.M."/>
            <person name="Gross E."/>
            <person name="Dos Reis Junior F.B."/>
            <person name="Simon M."/>
            <person name="Maluk M."/>
            <person name="Odee D.W."/>
            <person name="Kenicer G."/>
            <person name="Young J.P.W."/>
            <person name="Reis V.M."/>
            <person name="Zilli J."/>
            <person name="James E.K."/>
        </authorList>
    </citation>
    <scope>NUCLEOTIDE SEQUENCE [LARGE SCALE GENOMIC DNA]</scope>
    <source>
        <strain evidence="1 2">JHI1651</strain>
    </source>
</reference>
<keyword evidence="2" id="KW-1185">Reference proteome</keyword>
<protein>
    <recommendedName>
        <fullName evidence="3">STAS domain-containing protein</fullName>
    </recommendedName>
</protein>
<evidence type="ECO:0008006" key="3">
    <source>
        <dbReference type="Google" id="ProtNLM"/>
    </source>
</evidence>
<gene>
    <name evidence="1" type="ORF">VOI32_38145</name>
</gene>
<dbReference type="EMBL" id="JAYLVJ010000085">
    <property type="protein sequence ID" value="MEO1759678.1"/>
    <property type="molecule type" value="Genomic_DNA"/>
</dbReference>
<dbReference type="RefSeq" id="WP_012406506.1">
    <property type="nucleotide sequence ID" value="NZ_JAKUCO010000091.1"/>
</dbReference>
<comment type="caution">
    <text evidence="1">The sequence shown here is derived from an EMBL/GenBank/DDBJ whole genome shotgun (WGS) entry which is preliminary data.</text>
</comment>
<dbReference type="Proteomes" id="UP001462961">
    <property type="component" value="Unassembled WGS sequence"/>
</dbReference>
<proteinExistence type="predicted"/>
<evidence type="ECO:0000313" key="2">
    <source>
        <dbReference type="Proteomes" id="UP001462961"/>
    </source>
</evidence>
<organism evidence="1 2">
    <name type="scientific">Paraburkholderia caribensis</name>
    <dbReference type="NCBI Taxonomy" id="75105"/>
    <lineage>
        <taxon>Bacteria</taxon>
        <taxon>Pseudomonadati</taxon>
        <taxon>Pseudomonadota</taxon>
        <taxon>Betaproteobacteria</taxon>
        <taxon>Burkholderiales</taxon>
        <taxon>Burkholderiaceae</taxon>
        <taxon>Paraburkholderia</taxon>
    </lineage>
</organism>
<accession>A0ABV0EA21</accession>